<name>A0A3S5BTA9_9PLAT</name>
<keyword evidence="3" id="KW-1185">Reference proteome</keyword>
<protein>
    <submittedName>
        <fullName evidence="2">Uncharacterized protein</fullName>
    </submittedName>
</protein>
<dbReference type="EMBL" id="CAAALY010032322">
    <property type="protein sequence ID" value="VEL17373.1"/>
    <property type="molecule type" value="Genomic_DNA"/>
</dbReference>
<gene>
    <name evidence="2" type="ORF">PXEA_LOCUS10813</name>
</gene>
<evidence type="ECO:0000313" key="2">
    <source>
        <dbReference type="EMBL" id="VEL17373.1"/>
    </source>
</evidence>
<organism evidence="2 3">
    <name type="scientific">Protopolystoma xenopodis</name>
    <dbReference type="NCBI Taxonomy" id="117903"/>
    <lineage>
        <taxon>Eukaryota</taxon>
        <taxon>Metazoa</taxon>
        <taxon>Spiralia</taxon>
        <taxon>Lophotrochozoa</taxon>
        <taxon>Platyhelminthes</taxon>
        <taxon>Monogenea</taxon>
        <taxon>Polyopisthocotylea</taxon>
        <taxon>Polystomatidea</taxon>
        <taxon>Polystomatidae</taxon>
        <taxon>Protopolystoma</taxon>
    </lineage>
</organism>
<sequence length="164" mass="17676">MEAPSRRQSKVEAEAAGEEVIASKGSASKQGVRLGHETCFSLTRPFHACSRSCPRKRAGVRANYSVEWRKKTRPSRASLSAGFAVPSTPTSSNLSPQHCPTLFSWPPRCCRLFCGVGDSINSPPSDSLCLLASPPPHALARHLWPCLASPPLVCPSHGQTNFPK</sequence>
<reference evidence="2" key="1">
    <citation type="submission" date="2018-11" db="EMBL/GenBank/DDBJ databases">
        <authorList>
            <consortium name="Pathogen Informatics"/>
        </authorList>
    </citation>
    <scope>NUCLEOTIDE SEQUENCE</scope>
</reference>
<comment type="caution">
    <text evidence="2">The sequence shown here is derived from an EMBL/GenBank/DDBJ whole genome shotgun (WGS) entry which is preliminary data.</text>
</comment>
<evidence type="ECO:0000256" key="1">
    <source>
        <dbReference type="SAM" id="MobiDB-lite"/>
    </source>
</evidence>
<evidence type="ECO:0000313" key="3">
    <source>
        <dbReference type="Proteomes" id="UP000784294"/>
    </source>
</evidence>
<proteinExistence type="predicted"/>
<dbReference type="AlphaFoldDB" id="A0A3S5BTA9"/>
<accession>A0A3S5BTA9</accession>
<feature type="region of interest" description="Disordered" evidence="1">
    <location>
        <begin position="1"/>
        <end position="27"/>
    </location>
</feature>
<dbReference type="Proteomes" id="UP000784294">
    <property type="component" value="Unassembled WGS sequence"/>
</dbReference>